<accession>A0A450VQP4</accession>
<sequence>MKDYSRGRHTVFYHRYHLVWITKYRYRVMNHEVKKRVRELVAQVLEEIGVNISVQDSLISPAMPGRLNA</sequence>
<gene>
    <name evidence="3" type="ORF">BECKH772A_GA0070896_103982</name>
    <name evidence="2" type="ORF">BECKH772B_GA0070898_104201</name>
    <name evidence="4" type="ORF">BECKH772C_GA0070978_103972</name>
</gene>
<proteinExistence type="predicted"/>
<organism evidence="4">
    <name type="scientific">Candidatus Kentrum eta</name>
    <dbReference type="NCBI Taxonomy" id="2126337"/>
    <lineage>
        <taxon>Bacteria</taxon>
        <taxon>Pseudomonadati</taxon>
        <taxon>Pseudomonadota</taxon>
        <taxon>Gammaproteobacteria</taxon>
        <taxon>Candidatus Kentrum</taxon>
    </lineage>
</organism>
<dbReference type="Pfam" id="PF01797">
    <property type="entry name" value="Y1_Tnp"/>
    <property type="match status" value="1"/>
</dbReference>
<evidence type="ECO:0000313" key="2">
    <source>
        <dbReference type="EMBL" id="VFK04229.1"/>
    </source>
</evidence>
<protein>
    <submittedName>
        <fullName evidence="4">Transposase IS200 like</fullName>
    </submittedName>
</protein>
<dbReference type="GO" id="GO:0006313">
    <property type="term" value="P:DNA transposition"/>
    <property type="evidence" value="ECO:0007669"/>
    <property type="project" value="InterPro"/>
</dbReference>
<name>A0A450VQP4_9GAMM</name>
<feature type="domain" description="Transposase IS200-like" evidence="1">
    <location>
        <begin position="11"/>
        <end position="52"/>
    </location>
</feature>
<dbReference type="InterPro" id="IPR036515">
    <property type="entry name" value="Transposase_17_sf"/>
</dbReference>
<dbReference type="EMBL" id="CAADFJ010000397">
    <property type="protein sequence ID" value="VFK07110.1"/>
    <property type="molecule type" value="Genomic_DNA"/>
</dbReference>
<evidence type="ECO:0000313" key="4">
    <source>
        <dbReference type="EMBL" id="VFK07110.1"/>
    </source>
</evidence>
<dbReference type="Gene3D" id="3.30.70.1290">
    <property type="entry name" value="Transposase IS200-like"/>
    <property type="match status" value="1"/>
</dbReference>
<evidence type="ECO:0000259" key="1">
    <source>
        <dbReference type="Pfam" id="PF01797"/>
    </source>
</evidence>
<dbReference type="EMBL" id="CAADFI010000420">
    <property type="protein sequence ID" value="VFK04229.1"/>
    <property type="molecule type" value="Genomic_DNA"/>
</dbReference>
<dbReference type="InterPro" id="IPR002686">
    <property type="entry name" value="Transposase_17"/>
</dbReference>
<evidence type="ECO:0000313" key="3">
    <source>
        <dbReference type="EMBL" id="VFK04284.1"/>
    </source>
</evidence>
<reference evidence="4" key="1">
    <citation type="submission" date="2019-02" db="EMBL/GenBank/DDBJ databases">
        <authorList>
            <person name="Gruber-Vodicka R. H."/>
            <person name="Seah K. B. B."/>
        </authorList>
    </citation>
    <scope>NUCLEOTIDE SEQUENCE</scope>
    <source>
        <strain evidence="4">BECK_SA2B12</strain>
        <strain evidence="3">BECK_SA2B15</strain>
        <strain evidence="2">BECK_SA2B20</strain>
    </source>
</reference>
<dbReference type="GO" id="GO:0004803">
    <property type="term" value="F:transposase activity"/>
    <property type="evidence" value="ECO:0007669"/>
    <property type="project" value="InterPro"/>
</dbReference>
<dbReference type="SUPFAM" id="SSF143422">
    <property type="entry name" value="Transposase IS200-like"/>
    <property type="match status" value="1"/>
</dbReference>
<dbReference type="GO" id="GO:0003677">
    <property type="term" value="F:DNA binding"/>
    <property type="evidence" value="ECO:0007669"/>
    <property type="project" value="InterPro"/>
</dbReference>
<dbReference type="EMBL" id="CAADFG010000398">
    <property type="protein sequence ID" value="VFK04284.1"/>
    <property type="molecule type" value="Genomic_DNA"/>
</dbReference>
<dbReference type="AlphaFoldDB" id="A0A450VQP4"/>